<feature type="transmembrane region" description="Helical" evidence="7">
    <location>
        <begin position="12"/>
        <end position="36"/>
    </location>
</feature>
<accession>A0ABR7RU64</accession>
<dbReference type="InterPro" id="IPR001626">
    <property type="entry name" value="ABC_TroCD"/>
</dbReference>
<feature type="transmembrane region" description="Helical" evidence="7">
    <location>
        <begin position="178"/>
        <end position="205"/>
    </location>
</feature>
<organism evidence="8 9">
    <name type="scientific">Teichococcus aerophilus</name>
    <dbReference type="NCBI Taxonomy" id="1224513"/>
    <lineage>
        <taxon>Bacteria</taxon>
        <taxon>Pseudomonadati</taxon>
        <taxon>Pseudomonadota</taxon>
        <taxon>Alphaproteobacteria</taxon>
        <taxon>Acetobacterales</taxon>
        <taxon>Roseomonadaceae</taxon>
        <taxon>Roseomonas</taxon>
    </lineage>
</organism>
<dbReference type="InterPro" id="IPR037294">
    <property type="entry name" value="ABC_BtuC-like"/>
</dbReference>
<evidence type="ECO:0000256" key="5">
    <source>
        <dbReference type="ARBA" id="ARBA00023136"/>
    </source>
</evidence>
<dbReference type="PANTHER" id="PTHR30477:SF13">
    <property type="entry name" value="IRON TRANSPORT SYSTEM MEMBRANE PROTEIN HI_0360-RELATED"/>
    <property type="match status" value="1"/>
</dbReference>
<evidence type="ECO:0000256" key="7">
    <source>
        <dbReference type="SAM" id="Phobius"/>
    </source>
</evidence>
<feature type="transmembrane region" description="Helical" evidence="7">
    <location>
        <begin position="246"/>
        <end position="265"/>
    </location>
</feature>
<evidence type="ECO:0000256" key="4">
    <source>
        <dbReference type="ARBA" id="ARBA00022989"/>
    </source>
</evidence>
<comment type="subcellular location">
    <subcellularLocation>
        <location evidence="6">Cell membrane</location>
        <topology evidence="6">Multi-pass membrane protein</topology>
    </subcellularLocation>
    <subcellularLocation>
        <location evidence="1">Membrane</location>
        <topology evidence="1">Multi-pass membrane protein</topology>
    </subcellularLocation>
</comment>
<evidence type="ECO:0000313" key="8">
    <source>
        <dbReference type="EMBL" id="MBC9209680.1"/>
    </source>
</evidence>
<proteinExistence type="inferred from homology"/>
<keyword evidence="9" id="KW-1185">Reference proteome</keyword>
<evidence type="ECO:0000256" key="6">
    <source>
        <dbReference type="RuleBase" id="RU003943"/>
    </source>
</evidence>
<dbReference type="Pfam" id="PF00950">
    <property type="entry name" value="ABC-3"/>
    <property type="match status" value="1"/>
</dbReference>
<dbReference type="EMBL" id="JACTVA010000066">
    <property type="protein sequence ID" value="MBC9209680.1"/>
    <property type="molecule type" value="Genomic_DNA"/>
</dbReference>
<name>A0ABR7RU64_9PROT</name>
<feature type="transmembrane region" description="Helical" evidence="7">
    <location>
        <begin position="217"/>
        <end position="240"/>
    </location>
</feature>
<evidence type="ECO:0000256" key="1">
    <source>
        <dbReference type="ARBA" id="ARBA00004141"/>
    </source>
</evidence>
<keyword evidence="3 6" id="KW-0812">Transmembrane</keyword>
<keyword evidence="4 7" id="KW-1133">Transmembrane helix</keyword>
<keyword evidence="5 7" id="KW-0472">Membrane</keyword>
<dbReference type="PANTHER" id="PTHR30477">
    <property type="entry name" value="ABC-TRANSPORTER METAL-BINDING PROTEIN"/>
    <property type="match status" value="1"/>
</dbReference>
<dbReference type="SUPFAM" id="SSF81345">
    <property type="entry name" value="ABC transporter involved in vitamin B12 uptake, BtuC"/>
    <property type="match status" value="1"/>
</dbReference>
<comment type="similarity">
    <text evidence="2 6">Belongs to the ABC-3 integral membrane protein family.</text>
</comment>
<evidence type="ECO:0000313" key="9">
    <source>
        <dbReference type="Proteomes" id="UP000626026"/>
    </source>
</evidence>
<sequence length="293" mass="30478">MAGMLIPFEYEYMRNAMLVSAAIGGICGMLSCFVALKGWSLLGDALSHAVVPGVALAWILGLPFALGAFASGLLAAWVMGFIRRNSRIREDAAIGVVFTAFFGAGLVLLTLFPSNIRLRTIIFGNVLGIAPEDTLQMMIVAGGVLAVLALRGRDLVLWAFDATHAQAIGLNTRLLQMLLLGSVAAVAVAAMVAVGAVLVIAMLVAPGATAYLLTDRFGRMMGIATAMGAATAFAGAYLSYFLDGSTGGVIVSLQAAIFLVVLVVAPRHGLLAGRRARRRAQDQAQDQAGGQLA</sequence>
<keyword evidence="6" id="KW-0813">Transport</keyword>
<feature type="transmembrane region" description="Helical" evidence="7">
    <location>
        <begin position="92"/>
        <end position="114"/>
    </location>
</feature>
<dbReference type="CDD" id="cd06550">
    <property type="entry name" value="TM_ABC_iron-siderophores_like"/>
    <property type="match status" value="1"/>
</dbReference>
<evidence type="ECO:0000256" key="2">
    <source>
        <dbReference type="ARBA" id="ARBA00008034"/>
    </source>
</evidence>
<dbReference type="Proteomes" id="UP000626026">
    <property type="component" value="Unassembled WGS sequence"/>
</dbReference>
<feature type="transmembrane region" description="Helical" evidence="7">
    <location>
        <begin position="56"/>
        <end position="80"/>
    </location>
</feature>
<comment type="caution">
    <text evidence="8">The sequence shown here is derived from an EMBL/GenBank/DDBJ whole genome shotgun (WGS) entry which is preliminary data.</text>
</comment>
<protein>
    <submittedName>
        <fullName evidence="8">Metal ABC transporter permease</fullName>
    </submittedName>
</protein>
<reference evidence="8 9" key="1">
    <citation type="journal article" date="2013" name="Int. J. Syst. Evol. Microbiol.">
        <title>Roseomonas aerophila sp. nov., isolated from air.</title>
        <authorList>
            <person name="Kim S.J."/>
            <person name="Weon H.Y."/>
            <person name="Ahn J.H."/>
            <person name="Hong S.B."/>
            <person name="Seok S.J."/>
            <person name="Whang K.S."/>
            <person name="Kwon S.W."/>
        </authorList>
    </citation>
    <scope>NUCLEOTIDE SEQUENCE [LARGE SCALE GENOMIC DNA]</scope>
    <source>
        <strain evidence="8 9">NBRC 108923</strain>
    </source>
</reference>
<evidence type="ECO:0000256" key="3">
    <source>
        <dbReference type="ARBA" id="ARBA00022692"/>
    </source>
</evidence>
<dbReference type="Gene3D" id="1.10.3470.10">
    <property type="entry name" value="ABC transporter involved in vitamin B12 uptake, BtuC"/>
    <property type="match status" value="1"/>
</dbReference>
<gene>
    <name evidence="8" type="ORF">IBL26_22770</name>
</gene>